<organism evidence="2 3">
    <name type="scientific">Crepidotus variabilis</name>
    <dbReference type="NCBI Taxonomy" id="179855"/>
    <lineage>
        <taxon>Eukaryota</taxon>
        <taxon>Fungi</taxon>
        <taxon>Dikarya</taxon>
        <taxon>Basidiomycota</taxon>
        <taxon>Agaricomycotina</taxon>
        <taxon>Agaricomycetes</taxon>
        <taxon>Agaricomycetidae</taxon>
        <taxon>Agaricales</taxon>
        <taxon>Agaricineae</taxon>
        <taxon>Crepidotaceae</taxon>
        <taxon>Crepidotus</taxon>
    </lineage>
</organism>
<dbReference type="AlphaFoldDB" id="A0A9P6E108"/>
<keyword evidence="3" id="KW-1185">Reference proteome</keyword>
<accession>A0A9P6E108</accession>
<protein>
    <submittedName>
        <fullName evidence="2">Uncharacterized protein</fullName>
    </submittedName>
</protein>
<gene>
    <name evidence="2" type="ORF">CPB83DRAFT_900834</name>
</gene>
<dbReference type="EMBL" id="MU158114">
    <property type="protein sequence ID" value="KAF9521347.1"/>
    <property type="molecule type" value="Genomic_DNA"/>
</dbReference>
<evidence type="ECO:0000313" key="2">
    <source>
        <dbReference type="EMBL" id="KAF9521347.1"/>
    </source>
</evidence>
<sequence>MSVLPQRSHSTHALPPPSPRRSPRNHASTPSRPRIGQRLKRHRSQSPDDSGHATSTINEMTEERNPKRRRITKGKGRETRMMTVMRPRVKRGRQKQGSLGVEQHRRPQVIIDYDSGNGCLVPQETIPFKQLPQDFFNDNLKSLERERSSYLPYDLSNHIPRTPQLSRYWAQNAPTLVATSALAFVVGYGMGIITS</sequence>
<proteinExistence type="predicted"/>
<feature type="compositionally biased region" description="Basic residues" evidence="1">
    <location>
        <begin position="35"/>
        <end position="44"/>
    </location>
</feature>
<evidence type="ECO:0000313" key="3">
    <source>
        <dbReference type="Proteomes" id="UP000807306"/>
    </source>
</evidence>
<comment type="caution">
    <text evidence="2">The sequence shown here is derived from an EMBL/GenBank/DDBJ whole genome shotgun (WGS) entry which is preliminary data.</text>
</comment>
<name>A0A9P6E108_9AGAR</name>
<dbReference type="Proteomes" id="UP000807306">
    <property type="component" value="Unassembled WGS sequence"/>
</dbReference>
<evidence type="ECO:0000256" key="1">
    <source>
        <dbReference type="SAM" id="MobiDB-lite"/>
    </source>
</evidence>
<reference evidence="2" key="1">
    <citation type="submission" date="2020-11" db="EMBL/GenBank/DDBJ databases">
        <authorList>
            <consortium name="DOE Joint Genome Institute"/>
            <person name="Ahrendt S."/>
            <person name="Riley R."/>
            <person name="Andreopoulos W."/>
            <person name="Labutti K."/>
            <person name="Pangilinan J."/>
            <person name="Ruiz-Duenas F.J."/>
            <person name="Barrasa J.M."/>
            <person name="Sanchez-Garcia M."/>
            <person name="Camarero S."/>
            <person name="Miyauchi S."/>
            <person name="Serrano A."/>
            <person name="Linde D."/>
            <person name="Babiker R."/>
            <person name="Drula E."/>
            <person name="Ayuso-Fernandez I."/>
            <person name="Pacheco R."/>
            <person name="Padilla G."/>
            <person name="Ferreira P."/>
            <person name="Barriuso J."/>
            <person name="Kellner H."/>
            <person name="Castanera R."/>
            <person name="Alfaro M."/>
            <person name="Ramirez L."/>
            <person name="Pisabarro A.G."/>
            <person name="Kuo A."/>
            <person name="Tritt A."/>
            <person name="Lipzen A."/>
            <person name="He G."/>
            <person name="Yan M."/>
            <person name="Ng V."/>
            <person name="Cullen D."/>
            <person name="Martin F."/>
            <person name="Rosso M.-N."/>
            <person name="Henrissat B."/>
            <person name="Hibbett D."/>
            <person name="Martinez A.T."/>
            <person name="Grigoriev I.V."/>
        </authorList>
    </citation>
    <scope>NUCLEOTIDE SEQUENCE</scope>
    <source>
        <strain evidence="2">CBS 506.95</strain>
    </source>
</reference>
<feature type="region of interest" description="Disordered" evidence="1">
    <location>
        <begin position="1"/>
        <end position="78"/>
    </location>
</feature>